<accession>A0A699I4D0</accession>
<proteinExistence type="predicted"/>
<protein>
    <submittedName>
        <fullName evidence="1">Uncharacterized protein</fullName>
    </submittedName>
</protein>
<feature type="non-terminal residue" evidence="1">
    <location>
        <position position="71"/>
    </location>
</feature>
<gene>
    <name evidence="1" type="ORF">Tci_476975</name>
</gene>
<dbReference type="EMBL" id="BKCJ010235668">
    <property type="protein sequence ID" value="GEZ05002.1"/>
    <property type="molecule type" value="Genomic_DNA"/>
</dbReference>
<reference evidence="1" key="1">
    <citation type="journal article" date="2019" name="Sci. Rep.">
        <title>Draft genome of Tanacetum cinerariifolium, the natural source of mosquito coil.</title>
        <authorList>
            <person name="Yamashiro T."/>
            <person name="Shiraishi A."/>
            <person name="Satake H."/>
            <person name="Nakayama K."/>
        </authorList>
    </citation>
    <scope>NUCLEOTIDE SEQUENCE</scope>
</reference>
<dbReference type="AlphaFoldDB" id="A0A699I4D0"/>
<comment type="caution">
    <text evidence="1">The sequence shown here is derived from an EMBL/GenBank/DDBJ whole genome shotgun (WGS) entry which is preliminary data.</text>
</comment>
<evidence type="ECO:0000313" key="1">
    <source>
        <dbReference type="EMBL" id="GEZ05002.1"/>
    </source>
</evidence>
<name>A0A699I4D0_TANCI</name>
<sequence>MAPSLHPIDVENYDATPDIILIASDDDEDYDIEEYDAAPHDNSRWKTSQPPLSLSAGIIVALNCLCSWNLY</sequence>
<organism evidence="1">
    <name type="scientific">Tanacetum cinerariifolium</name>
    <name type="common">Dalmatian daisy</name>
    <name type="synonym">Chrysanthemum cinerariifolium</name>
    <dbReference type="NCBI Taxonomy" id="118510"/>
    <lineage>
        <taxon>Eukaryota</taxon>
        <taxon>Viridiplantae</taxon>
        <taxon>Streptophyta</taxon>
        <taxon>Embryophyta</taxon>
        <taxon>Tracheophyta</taxon>
        <taxon>Spermatophyta</taxon>
        <taxon>Magnoliopsida</taxon>
        <taxon>eudicotyledons</taxon>
        <taxon>Gunneridae</taxon>
        <taxon>Pentapetalae</taxon>
        <taxon>asterids</taxon>
        <taxon>campanulids</taxon>
        <taxon>Asterales</taxon>
        <taxon>Asteraceae</taxon>
        <taxon>Asteroideae</taxon>
        <taxon>Anthemideae</taxon>
        <taxon>Anthemidinae</taxon>
        <taxon>Tanacetum</taxon>
    </lineage>
</organism>